<feature type="non-terminal residue" evidence="2">
    <location>
        <position position="24"/>
    </location>
</feature>
<dbReference type="EMBL" id="CAJVCH010106682">
    <property type="protein sequence ID" value="CAG7724191.1"/>
    <property type="molecule type" value="Genomic_DNA"/>
</dbReference>
<keyword evidence="3" id="KW-1185">Reference proteome</keyword>
<name>A0A8J2JTP7_9HEXA</name>
<accession>A0A8J2JTP7</accession>
<sequence length="24" mass="2506">MECSESGAGILNGRSPESILDNEP</sequence>
<comment type="caution">
    <text evidence="2">The sequence shown here is derived from an EMBL/GenBank/DDBJ whole genome shotgun (WGS) entry which is preliminary data.</text>
</comment>
<protein>
    <submittedName>
        <fullName evidence="2">Uncharacterized protein</fullName>
    </submittedName>
</protein>
<evidence type="ECO:0000256" key="1">
    <source>
        <dbReference type="SAM" id="MobiDB-lite"/>
    </source>
</evidence>
<dbReference type="AlphaFoldDB" id="A0A8J2JTP7"/>
<organism evidence="2 3">
    <name type="scientific">Allacma fusca</name>
    <dbReference type="NCBI Taxonomy" id="39272"/>
    <lineage>
        <taxon>Eukaryota</taxon>
        <taxon>Metazoa</taxon>
        <taxon>Ecdysozoa</taxon>
        <taxon>Arthropoda</taxon>
        <taxon>Hexapoda</taxon>
        <taxon>Collembola</taxon>
        <taxon>Symphypleona</taxon>
        <taxon>Sminthuridae</taxon>
        <taxon>Allacma</taxon>
    </lineage>
</organism>
<feature type="region of interest" description="Disordered" evidence="1">
    <location>
        <begin position="1"/>
        <end position="24"/>
    </location>
</feature>
<evidence type="ECO:0000313" key="2">
    <source>
        <dbReference type="EMBL" id="CAG7724191.1"/>
    </source>
</evidence>
<proteinExistence type="predicted"/>
<gene>
    <name evidence="2" type="ORF">AFUS01_LOCUS13228</name>
</gene>
<dbReference type="Proteomes" id="UP000708208">
    <property type="component" value="Unassembled WGS sequence"/>
</dbReference>
<reference evidence="2" key="1">
    <citation type="submission" date="2021-06" db="EMBL/GenBank/DDBJ databases">
        <authorList>
            <person name="Hodson N. C."/>
            <person name="Mongue J. A."/>
            <person name="Jaron S. K."/>
        </authorList>
    </citation>
    <scope>NUCLEOTIDE SEQUENCE</scope>
</reference>
<evidence type="ECO:0000313" key="3">
    <source>
        <dbReference type="Proteomes" id="UP000708208"/>
    </source>
</evidence>